<dbReference type="GO" id="GO:0051301">
    <property type="term" value="P:cell division"/>
    <property type="evidence" value="ECO:0007669"/>
    <property type="project" value="UniProtKB-UniRule"/>
</dbReference>
<dbReference type="GO" id="GO:0019901">
    <property type="term" value="F:protein kinase binding"/>
    <property type="evidence" value="ECO:0007669"/>
    <property type="project" value="UniProtKB-UniRule"/>
</dbReference>
<evidence type="ECO:0000256" key="1">
    <source>
        <dbReference type="ARBA" id="ARBA00023127"/>
    </source>
</evidence>
<reference evidence="3 4" key="1">
    <citation type="journal article" date="2015" name="Genome Biol. Evol.">
        <title>Phylogenomic analyses indicate that early fungi evolved digesting cell walls of algal ancestors of land plants.</title>
        <authorList>
            <person name="Chang Y."/>
            <person name="Wang S."/>
            <person name="Sekimoto S."/>
            <person name="Aerts A.L."/>
            <person name="Choi C."/>
            <person name="Clum A."/>
            <person name="LaButti K.M."/>
            <person name="Lindquist E.A."/>
            <person name="Yee Ngan C."/>
            <person name="Ohm R.A."/>
            <person name="Salamov A.A."/>
            <person name="Grigoriev I.V."/>
            <person name="Spatafora J.W."/>
            <person name="Berbee M.L."/>
        </authorList>
    </citation>
    <scope>NUCLEOTIDE SEQUENCE [LARGE SCALE GENOMIC DNA]</scope>
    <source>
        <strain evidence="3 4">NRRL 28638</strain>
    </source>
</reference>
<comment type="similarity">
    <text evidence="2">Belongs to the cyclin family.</text>
</comment>
<evidence type="ECO:0000313" key="3">
    <source>
        <dbReference type="EMBL" id="KXN71116.1"/>
    </source>
</evidence>
<dbReference type="InterPro" id="IPR013922">
    <property type="entry name" value="Cyclin_PHO80-like"/>
</dbReference>
<dbReference type="PANTHER" id="PTHR15615:SF117">
    <property type="entry name" value="PHO85 CYCLIN PHO80"/>
    <property type="match status" value="1"/>
</dbReference>
<dbReference type="OMA" id="FQTYCAY"/>
<sequence length="207" mass="23789">MSNSSEIYIVPEQFYELDQSHLVRLVADMLTRLIEHNDRIPWKPDSITRFHSRSPPGISVHDYLQRIVKYTPVERAVLIVILIYIDRVCAKHPNFIISSLTLHRYLITAVTVGSKALCDSYCTNSHYAKVGGVSTMELNLLELEFTFYMEWDLIVSGEVIQTYYTNLVREHPSYQFSSSDTPTVSDHSIDDSSDYQINNNTATTFIN</sequence>
<dbReference type="Proteomes" id="UP000070444">
    <property type="component" value="Unassembled WGS sequence"/>
</dbReference>
<keyword evidence="1 2" id="KW-0195">Cyclin</keyword>
<evidence type="ECO:0000256" key="2">
    <source>
        <dbReference type="PIRNR" id="PIRNR027110"/>
    </source>
</evidence>
<protein>
    <recommendedName>
        <fullName evidence="2">Cyclin</fullName>
    </recommendedName>
</protein>
<gene>
    <name evidence="3" type="ORF">CONCODRAFT_78509</name>
</gene>
<dbReference type="CDD" id="cd20558">
    <property type="entry name" value="CYCLIN_ScPCL7-like"/>
    <property type="match status" value="1"/>
</dbReference>
<dbReference type="InterPro" id="IPR012389">
    <property type="entry name" value="Cyclin_P/U"/>
</dbReference>
<keyword evidence="4" id="KW-1185">Reference proteome</keyword>
<dbReference type="AlphaFoldDB" id="A0A137P7Y4"/>
<proteinExistence type="inferred from homology"/>
<dbReference type="Gene3D" id="1.10.472.10">
    <property type="entry name" value="Cyclin-like"/>
    <property type="match status" value="1"/>
</dbReference>
<dbReference type="PIRSF" id="PIRSF027110">
    <property type="entry name" value="PREG"/>
    <property type="match status" value="1"/>
</dbReference>
<dbReference type="SUPFAM" id="SSF47954">
    <property type="entry name" value="Cyclin-like"/>
    <property type="match status" value="1"/>
</dbReference>
<dbReference type="InterPro" id="IPR036915">
    <property type="entry name" value="Cyclin-like_sf"/>
</dbReference>
<dbReference type="STRING" id="796925.A0A137P7Y4"/>
<dbReference type="GO" id="GO:0016538">
    <property type="term" value="F:cyclin-dependent protein serine/threonine kinase regulator activity"/>
    <property type="evidence" value="ECO:0007669"/>
    <property type="project" value="TreeGrafter"/>
</dbReference>
<dbReference type="GO" id="GO:0000307">
    <property type="term" value="C:cyclin-dependent protein kinase holoenzyme complex"/>
    <property type="evidence" value="ECO:0007669"/>
    <property type="project" value="TreeGrafter"/>
</dbReference>
<dbReference type="PANTHER" id="PTHR15615">
    <property type="match status" value="1"/>
</dbReference>
<organism evidence="3 4">
    <name type="scientific">Conidiobolus coronatus (strain ATCC 28846 / CBS 209.66 / NRRL 28638)</name>
    <name type="common">Delacroixia coronata</name>
    <dbReference type="NCBI Taxonomy" id="796925"/>
    <lineage>
        <taxon>Eukaryota</taxon>
        <taxon>Fungi</taxon>
        <taxon>Fungi incertae sedis</taxon>
        <taxon>Zoopagomycota</taxon>
        <taxon>Entomophthoromycotina</taxon>
        <taxon>Entomophthoromycetes</taxon>
        <taxon>Entomophthorales</taxon>
        <taxon>Ancylistaceae</taxon>
        <taxon>Conidiobolus</taxon>
    </lineage>
</organism>
<accession>A0A137P7Y4</accession>
<dbReference type="Pfam" id="PF08613">
    <property type="entry name" value="Cyclin"/>
    <property type="match status" value="1"/>
</dbReference>
<dbReference type="GO" id="GO:0005634">
    <property type="term" value="C:nucleus"/>
    <property type="evidence" value="ECO:0007669"/>
    <property type="project" value="TreeGrafter"/>
</dbReference>
<dbReference type="EMBL" id="KQ964483">
    <property type="protein sequence ID" value="KXN71116.1"/>
    <property type="molecule type" value="Genomic_DNA"/>
</dbReference>
<dbReference type="OrthoDB" id="337735at2759"/>
<name>A0A137P7Y4_CONC2</name>
<evidence type="ECO:0000313" key="4">
    <source>
        <dbReference type="Proteomes" id="UP000070444"/>
    </source>
</evidence>